<evidence type="ECO:0000313" key="1">
    <source>
        <dbReference type="EMBL" id="KDO48545.1"/>
    </source>
</evidence>
<name>A0A067E3V3_CITSI</name>
<keyword evidence="2" id="KW-1185">Reference proteome</keyword>
<dbReference type="AlphaFoldDB" id="A0A067E3V3"/>
<dbReference type="EMBL" id="KK785140">
    <property type="protein sequence ID" value="KDO48545.1"/>
    <property type="molecule type" value="Genomic_DNA"/>
</dbReference>
<gene>
    <name evidence="1" type="ORF">CISIN_1g034529mg</name>
</gene>
<accession>A0A067E3V3</accession>
<protein>
    <submittedName>
        <fullName evidence="1">Uncharacterized protein</fullName>
    </submittedName>
</protein>
<evidence type="ECO:0000313" key="2">
    <source>
        <dbReference type="Proteomes" id="UP000027120"/>
    </source>
</evidence>
<reference evidence="1 2" key="1">
    <citation type="submission" date="2014-04" db="EMBL/GenBank/DDBJ databases">
        <authorList>
            <consortium name="International Citrus Genome Consortium"/>
            <person name="Gmitter F."/>
            <person name="Chen C."/>
            <person name="Farmerie W."/>
            <person name="Harkins T."/>
            <person name="Desany B."/>
            <person name="Mohiuddin M."/>
            <person name="Kodira C."/>
            <person name="Borodovsky M."/>
            <person name="Lomsadze A."/>
            <person name="Burns P."/>
            <person name="Jenkins J."/>
            <person name="Prochnik S."/>
            <person name="Shu S."/>
            <person name="Chapman J."/>
            <person name="Pitluck S."/>
            <person name="Schmutz J."/>
            <person name="Rokhsar D."/>
        </authorList>
    </citation>
    <scope>NUCLEOTIDE SEQUENCE</scope>
</reference>
<organism evidence="1 2">
    <name type="scientific">Citrus sinensis</name>
    <name type="common">Sweet orange</name>
    <name type="synonym">Citrus aurantium var. sinensis</name>
    <dbReference type="NCBI Taxonomy" id="2711"/>
    <lineage>
        <taxon>Eukaryota</taxon>
        <taxon>Viridiplantae</taxon>
        <taxon>Streptophyta</taxon>
        <taxon>Embryophyta</taxon>
        <taxon>Tracheophyta</taxon>
        <taxon>Spermatophyta</taxon>
        <taxon>Magnoliopsida</taxon>
        <taxon>eudicotyledons</taxon>
        <taxon>Gunneridae</taxon>
        <taxon>Pentapetalae</taxon>
        <taxon>rosids</taxon>
        <taxon>malvids</taxon>
        <taxon>Sapindales</taxon>
        <taxon>Rutaceae</taxon>
        <taxon>Aurantioideae</taxon>
        <taxon>Citrus</taxon>
    </lineage>
</organism>
<proteinExistence type="predicted"/>
<dbReference type="Proteomes" id="UP000027120">
    <property type="component" value="Unassembled WGS sequence"/>
</dbReference>
<sequence length="92" mass="10402">MASLATGGDDPPDVAGVQYPSSILYMLYIKYHQSSYEHGGMVLGAPYNLVLGSRRLNKDKIRDESSPALFKILLVWCLHVHHVTNHEFEESW</sequence>